<dbReference type="EMBL" id="JABUFE010000003">
    <property type="protein sequence ID" value="NSX54706.1"/>
    <property type="molecule type" value="Genomic_DNA"/>
</dbReference>
<protein>
    <submittedName>
        <fullName evidence="2">Histidine kinase</fullName>
    </submittedName>
</protein>
<dbReference type="Pfam" id="PF20044">
    <property type="entry name" value="DUF6446"/>
    <property type="match status" value="1"/>
</dbReference>
<keyword evidence="1" id="KW-1133">Transmembrane helix</keyword>
<comment type="caution">
    <text evidence="2">The sequence shown here is derived from an EMBL/GenBank/DDBJ whole genome shotgun (WGS) entry which is preliminary data.</text>
</comment>
<proteinExistence type="predicted"/>
<reference evidence="2 3" key="1">
    <citation type="submission" date="2020-06" db="EMBL/GenBank/DDBJ databases">
        <title>Sulfitobacter algicola sp. nov., isolated from green algae.</title>
        <authorList>
            <person name="Wang C."/>
        </authorList>
    </citation>
    <scope>NUCLEOTIDE SEQUENCE [LARGE SCALE GENOMIC DNA]</scope>
    <source>
        <strain evidence="2 3">1151</strain>
    </source>
</reference>
<keyword evidence="2" id="KW-0808">Transferase</keyword>
<dbReference type="InterPro" id="IPR045616">
    <property type="entry name" value="DUF6446"/>
</dbReference>
<keyword evidence="3" id="KW-1185">Reference proteome</keyword>
<dbReference type="RefSeq" id="WP_174136975.1">
    <property type="nucleotide sequence ID" value="NZ_JABUFE010000003.1"/>
</dbReference>
<evidence type="ECO:0000313" key="3">
    <source>
        <dbReference type="Proteomes" id="UP000777935"/>
    </source>
</evidence>
<evidence type="ECO:0000313" key="2">
    <source>
        <dbReference type="EMBL" id="NSX54706.1"/>
    </source>
</evidence>
<name>A0ABX2IP87_9RHOB</name>
<accession>A0ABX2IP87</accession>
<keyword evidence="1" id="KW-0472">Membrane</keyword>
<organism evidence="2 3">
    <name type="scientific">Parasulfitobacter algicola</name>
    <dbReference type="NCBI Taxonomy" id="2614809"/>
    <lineage>
        <taxon>Bacteria</taxon>
        <taxon>Pseudomonadati</taxon>
        <taxon>Pseudomonadota</taxon>
        <taxon>Alphaproteobacteria</taxon>
        <taxon>Rhodobacterales</taxon>
        <taxon>Roseobacteraceae</taxon>
        <taxon>Parasulfitobacter</taxon>
    </lineage>
</organism>
<feature type="transmembrane region" description="Helical" evidence="1">
    <location>
        <begin position="6"/>
        <end position="24"/>
    </location>
</feature>
<dbReference type="Proteomes" id="UP000777935">
    <property type="component" value="Unassembled WGS sequence"/>
</dbReference>
<gene>
    <name evidence="2" type="ORF">HRQ87_07800</name>
</gene>
<sequence length="176" mass="19241">MSGKIIGIFIVIVSLIAGGALYYLQVYAFYAAVEPNGVSDVQMTPIIGGQPEPILYDDFQAIDANSSPVRYRACFTTPQSQAMMTETYVTYDRAEPLEAPGWFDCFNADDIGAALENETAFAFMGTENITYGIDRVIAIMDDGRGFVWHQINACGEVVFDGRPTPDGCPEPPVTDR</sequence>
<dbReference type="GO" id="GO:0016301">
    <property type="term" value="F:kinase activity"/>
    <property type="evidence" value="ECO:0007669"/>
    <property type="project" value="UniProtKB-KW"/>
</dbReference>
<keyword evidence="2" id="KW-0418">Kinase</keyword>
<keyword evidence="1" id="KW-0812">Transmembrane</keyword>
<evidence type="ECO:0000256" key="1">
    <source>
        <dbReference type="SAM" id="Phobius"/>
    </source>
</evidence>